<reference evidence="11" key="1">
    <citation type="journal article" date="2020" name="Stud. Mycol.">
        <title>101 Dothideomycetes genomes: a test case for predicting lifestyles and emergence of pathogens.</title>
        <authorList>
            <person name="Haridas S."/>
            <person name="Albert R."/>
            <person name="Binder M."/>
            <person name="Bloem J."/>
            <person name="Labutti K."/>
            <person name="Salamov A."/>
            <person name="Andreopoulos B."/>
            <person name="Baker S."/>
            <person name="Barry K."/>
            <person name="Bills G."/>
            <person name="Bluhm B."/>
            <person name="Cannon C."/>
            <person name="Castanera R."/>
            <person name="Culley D."/>
            <person name="Daum C."/>
            <person name="Ezra D."/>
            <person name="Gonzalez J."/>
            <person name="Henrissat B."/>
            <person name="Kuo A."/>
            <person name="Liang C."/>
            <person name="Lipzen A."/>
            <person name="Lutzoni F."/>
            <person name="Magnuson J."/>
            <person name="Mondo S."/>
            <person name="Nolan M."/>
            <person name="Ohm R."/>
            <person name="Pangilinan J."/>
            <person name="Park H.-J."/>
            <person name="Ramirez L."/>
            <person name="Alfaro M."/>
            <person name="Sun H."/>
            <person name="Tritt A."/>
            <person name="Yoshinaga Y."/>
            <person name="Zwiers L.-H."/>
            <person name="Turgeon B."/>
            <person name="Goodwin S."/>
            <person name="Spatafora J."/>
            <person name="Crous P."/>
            <person name="Grigoriev I."/>
        </authorList>
    </citation>
    <scope>NUCLEOTIDE SEQUENCE</scope>
    <source>
        <strain evidence="11">CBS 116435</strain>
    </source>
</reference>
<comment type="caution">
    <text evidence="11">The sequence shown here is derived from an EMBL/GenBank/DDBJ whole genome shotgun (WGS) entry which is preliminary data.</text>
</comment>
<evidence type="ECO:0000313" key="11">
    <source>
        <dbReference type="EMBL" id="KAF2717499.1"/>
    </source>
</evidence>
<feature type="region of interest" description="Disordered" evidence="10">
    <location>
        <begin position="385"/>
        <end position="405"/>
    </location>
</feature>
<evidence type="ECO:0000256" key="5">
    <source>
        <dbReference type="ARBA" id="ARBA00022990"/>
    </source>
</evidence>
<dbReference type="OrthoDB" id="3361892at2759"/>
<evidence type="ECO:0000256" key="1">
    <source>
        <dbReference type="ARBA" id="ARBA00004123"/>
    </source>
</evidence>
<dbReference type="PROSITE" id="PS51728">
    <property type="entry name" value="RTT109_HAT"/>
    <property type="match status" value="1"/>
</dbReference>
<keyword evidence="3" id="KW-0808">Transferase</keyword>
<evidence type="ECO:0000256" key="9">
    <source>
        <dbReference type="ARBA" id="ARBA00048940"/>
    </source>
</evidence>
<dbReference type="GO" id="GO:0032931">
    <property type="term" value="F:histone H3K56 acetyltransferase activity"/>
    <property type="evidence" value="ECO:0007669"/>
    <property type="project" value="TreeGrafter"/>
</dbReference>
<evidence type="ECO:0000256" key="2">
    <source>
        <dbReference type="ARBA" id="ARBA00013184"/>
    </source>
</evidence>
<dbReference type="EMBL" id="MU003842">
    <property type="protein sequence ID" value="KAF2717499.1"/>
    <property type="molecule type" value="Genomic_DNA"/>
</dbReference>
<keyword evidence="4" id="KW-0227">DNA damage</keyword>
<keyword evidence="6" id="KW-0805">Transcription regulation</keyword>
<evidence type="ECO:0000256" key="8">
    <source>
        <dbReference type="ARBA" id="ARBA00023242"/>
    </source>
</evidence>
<dbReference type="SMART" id="SM01250">
    <property type="entry name" value="KAT11"/>
    <property type="match status" value="1"/>
</dbReference>
<keyword evidence="7" id="KW-0804">Transcription</keyword>
<dbReference type="GO" id="GO:0006355">
    <property type="term" value="P:regulation of DNA-templated transcription"/>
    <property type="evidence" value="ECO:0007669"/>
    <property type="project" value="InterPro"/>
</dbReference>
<dbReference type="AlphaFoldDB" id="A0A9P4Q3M0"/>
<evidence type="ECO:0000256" key="7">
    <source>
        <dbReference type="ARBA" id="ARBA00023163"/>
    </source>
</evidence>
<gene>
    <name evidence="11" type="ORF">K431DRAFT_306852</name>
</gene>
<dbReference type="Pfam" id="PF08214">
    <property type="entry name" value="HAT_KAT11"/>
    <property type="match status" value="1"/>
</dbReference>
<dbReference type="InterPro" id="IPR051236">
    <property type="entry name" value="HAT_RTT109-like"/>
</dbReference>
<evidence type="ECO:0000256" key="3">
    <source>
        <dbReference type="ARBA" id="ARBA00022679"/>
    </source>
</evidence>
<feature type="compositionally biased region" description="Polar residues" evidence="10">
    <location>
        <begin position="345"/>
        <end position="359"/>
    </location>
</feature>
<dbReference type="PANTHER" id="PTHR31571">
    <property type="entry name" value="ALTERED INHERITANCE OF MITOCHONDRIA PROTEIN 6"/>
    <property type="match status" value="1"/>
</dbReference>
<dbReference type="InterPro" id="IPR013178">
    <property type="entry name" value="Histone_AcTrfase_Rtt109/CBP"/>
</dbReference>
<dbReference type="Proteomes" id="UP000799441">
    <property type="component" value="Unassembled WGS sequence"/>
</dbReference>
<dbReference type="EC" id="2.3.1.48" evidence="2"/>
<name>A0A9P4Q3M0_9PEZI</name>
<evidence type="ECO:0000313" key="12">
    <source>
        <dbReference type="Proteomes" id="UP000799441"/>
    </source>
</evidence>
<protein>
    <recommendedName>
        <fullName evidence="2">histone acetyltransferase</fullName>
        <ecNumber evidence="2">2.3.1.48</ecNumber>
    </recommendedName>
</protein>
<evidence type="ECO:0000256" key="4">
    <source>
        <dbReference type="ARBA" id="ARBA00022763"/>
    </source>
</evidence>
<accession>A0A9P4Q3M0</accession>
<keyword evidence="12" id="KW-1185">Reference proteome</keyword>
<dbReference type="GO" id="GO:0005634">
    <property type="term" value="C:nucleus"/>
    <property type="evidence" value="ECO:0007669"/>
    <property type="project" value="UniProtKB-SubCell"/>
</dbReference>
<sequence>MSAATYGQQQRSLRDEFSSVLPEGFRCKVRHICTPSKRCDPLYSPIPGQQPEKTWLASHLLVVSTDYSRLVGNHGPAEDGKDDDVIVFAIEVFLYTTKHLTTIFVSKADSTGFLARSKPSPVKAVATTFLQWLLQQQLHKRPGRKIVLSLFGRAQNQYLFPGSADHGQKHVLDDRQLIKWWAHVLDPLFSTGAQHAERRGYITVPSYHGVETLRLFAPPGSFQGSSARWQSGHPLLELGQVRGLPPHAPARCLLPRFPDDPKARFISDLDDEVGLVEERKVTVSPSKRKSGRWTSIHDLDMFWEAMEFRQECSSGRVVGFIWLVISPESSDDASLVTAVTANGIGSPTTRKKSNGSCSHRNVKPSSIKRKKLSGPIIPRKPRLKGVGVSLSRDSDGSPHSWLSQPQQGVVLSRDGYDKSMQTLLNLDFGNRSVAQESTRKWVANVTSICGATADAWVMTVSGESIANQAEGLQDSRSSVNDLNGAIRKKRKAIDETANTVDSQSFSSAPTVNILASSMVRKKPKAS</sequence>
<evidence type="ECO:0000256" key="10">
    <source>
        <dbReference type="SAM" id="MobiDB-lite"/>
    </source>
</evidence>
<comment type="catalytic activity">
    <reaction evidence="9">
        <text>L-lysyl-[histone] + acetyl-CoA = N(6)-acetyl-L-lysyl-[histone] + CoA + H(+)</text>
        <dbReference type="Rhea" id="RHEA:21992"/>
        <dbReference type="Rhea" id="RHEA-COMP:9845"/>
        <dbReference type="Rhea" id="RHEA-COMP:11338"/>
        <dbReference type="ChEBI" id="CHEBI:15378"/>
        <dbReference type="ChEBI" id="CHEBI:29969"/>
        <dbReference type="ChEBI" id="CHEBI:57287"/>
        <dbReference type="ChEBI" id="CHEBI:57288"/>
        <dbReference type="ChEBI" id="CHEBI:61930"/>
        <dbReference type="EC" id="2.3.1.48"/>
    </reaction>
    <physiologicalReaction direction="left-to-right" evidence="9">
        <dbReference type="Rhea" id="RHEA:21993"/>
    </physiologicalReaction>
</comment>
<dbReference type="GO" id="GO:0006974">
    <property type="term" value="P:DNA damage response"/>
    <property type="evidence" value="ECO:0007669"/>
    <property type="project" value="UniProtKB-KW"/>
</dbReference>
<evidence type="ECO:0000256" key="6">
    <source>
        <dbReference type="ARBA" id="ARBA00023015"/>
    </source>
</evidence>
<proteinExistence type="predicted"/>
<dbReference type="InterPro" id="IPR016849">
    <property type="entry name" value="Rtt109"/>
</dbReference>
<dbReference type="PANTHER" id="PTHR31571:SF2">
    <property type="entry name" value="HISTONE ACETYLTRANSFERASE RTT109"/>
    <property type="match status" value="1"/>
</dbReference>
<keyword evidence="5" id="KW-0007">Acetylation</keyword>
<keyword evidence="8" id="KW-0539">Nucleus</keyword>
<comment type="subcellular location">
    <subcellularLocation>
        <location evidence="1">Nucleus</location>
    </subcellularLocation>
</comment>
<organism evidence="11 12">
    <name type="scientific">Polychaeton citri CBS 116435</name>
    <dbReference type="NCBI Taxonomy" id="1314669"/>
    <lineage>
        <taxon>Eukaryota</taxon>
        <taxon>Fungi</taxon>
        <taxon>Dikarya</taxon>
        <taxon>Ascomycota</taxon>
        <taxon>Pezizomycotina</taxon>
        <taxon>Dothideomycetes</taxon>
        <taxon>Dothideomycetidae</taxon>
        <taxon>Capnodiales</taxon>
        <taxon>Capnodiaceae</taxon>
        <taxon>Polychaeton</taxon>
    </lineage>
</organism>
<feature type="region of interest" description="Disordered" evidence="10">
    <location>
        <begin position="345"/>
        <end position="365"/>
    </location>
</feature>